<organism evidence="2 3">
    <name type="scientific">Aquimarina rubra</name>
    <dbReference type="NCBI Taxonomy" id="1920033"/>
    <lineage>
        <taxon>Bacteria</taxon>
        <taxon>Pseudomonadati</taxon>
        <taxon>Bacteroidota</taxon>
        <taxon>Flavobacteriia</taxon>
        <taxon>Flavobacteriales</taxon>
        <taxon>Flavobacteriaceae</taxon>
        <taxon>Aquimarina</taxon>
    </lineage>
</organism>
<evidence type="ECO:0000313" key="2">
    <source>
        <dbReference type="EMBL" id="MFD2561423.1"/>
    </source>
</evidence>
<name>A0ABW5L948_9FLAO</name>
<dbReference type="EMBL" id="JBHULE010000002">
    <property type="protein sequence ID" value="MFD2561423.1"/>
    <property type="molecule type" value="Genomic_DNA"/>
</dbReference>
<keyword evidence="1" id="KW-0472">Membrane</keyword>
<sequence>MKKVLVYSGAVIALTIVGFVLYGNFINLSFLLLNKGEIKIFSNSMGRLFQDRLYFAISLGVIPLFYLWVRYFTNLNIVRQKILTYLLIIGGGILSWQCKIVLLNYRLNVMSKLNTQIGIDNSVSLERLDFDSYLLVGFAIGAIVSILVFGNQNAISDNL</sequence>
<feature type="transmembrane region" description="Helical" evidence="1">
    <location>
        <begin position="83"/>
        <end position="102"/>
    </location>
</feature>
<feature type="transmembrane region" description="Helical" evidence="1">
    <location>
        <begin position="132"/>
        <end position="150"/>
    </location>
</feature>
<keyword evidence="1" id="KW-0812">Transmembrane</keyword>
<dbReference type="RefSeq" id="WP_378289110.1">
    <property type="nucleotide sequence ID" value="NZ_JBHULE010000002.1"/>
</dbReference>
<keyword evidence="3" id="KW-1185">Reference proteome</keyword>
<proteinExistence type="predicted"/>
<protein>
    <recommendedName>
        <fullName evidence="4">DUF2269 family protein</fullName>
    </recommendedName>
</protein>
<feature type="transmembrane region" description="Helical" evidence="1">
    <location>
        <begin position="53"/>
        <end position="71"/>
    </location>
</feature>
<comment type="caution">
    <text evidence="2">The sequence shown here is derived from an EMBL/GenBank/DDBJ whole genome shotgun (WGS) entry which is preliminary data.</text>
</comment>
<evidence type="ECO:0000313" key="3">
    <source>
        <dbReference type="Proteomes" id="UP001597319"/>
    </source>
</evidence>
<dbReference type="Proteomes" id="UP001597319">
    <property type="component" value="Unassembled WGS sequence"/>
</dbReference>
<reference evidence="3" key="1">
    <citation type="journal article" date="2019" name="Int. J. Syst. Evol. Microbiol.">
        <title>The Global Catalogue of Microorganisms (GCM) 10K type strain sequencing project: providing services to taxonomists for standard genome sequencing and annotation.</title>
        <authorList>
            <consortium name="The Broad Institute Genomics Platform"/>
            <consortium name="The Broad Institute Genome Sequencing Center for Infectious Disease"/>
            <person name="Wu L."/>
            <person name="Ma J."/>
        </authorList>
    </citation>
    <scope>NUCLEOTIDE SEQUENCE [LARGE SCALE GENOMIC DNA]</scope>
    <source>
        <strain evidence="3">KCTC 52274</strain>
    </source>
</reference>
<accession>A0ABW5L948</accession>
<gene>
    <name evidence="2" type="ORF">ACFSR1_02000</name>
</gene>
<feature type="transmembrane region" description="Helical" evidence="1">
    <location>
        <begin position="6"/>
        <end position="33"/>
    </location>
</feature>
<evidence type="ECO:0008006" key="4">
    <source>
        <dbReference type="Google" id="ProtNLM"/>
    </source>
</evidence>
<evidence type="ECO:0000256" key="1">
    <source>
        <dbReference type="SAM" id="Phobius"/>
    </source>
</evidence>
<keyword evidence="1" id="KW-1133">Transmembrane helix</keyword>